<protein>
    <submittedName>
        <fullName evidence="4">Phosphodiester glycosidase family protein</fullName>
    </submittedName>
</protein>
<comment type="caution">
    <text evidence="4">The sequence shown here is derived from an EMBL/GenBank/DDBJ whole genome shotgun (WGS) entry which is preliminary data.</text>
</comment>
<reference evidence="4" key="2">
    <citation type="journal article" date="2021" name="PeerJ">
        <title>Extensive microbial diversity within the chicken gut microbiome revealed by metagenomics and culture.</title>
        <authorList>
            <person name="Gilroy R."/>
            <person name="Ravi A."/>
            <person name="Getino M."/>
            <person name="Pursley I."/>
            <person name="Horton D.L."/>
            <person name="Alikhan N.F."/>
            <person name="Baker D."/>
            <person name="Gharbi K."/>
            <person name="Hall N."/>
            <person name="Watson M."/>
            <person name="Adriaenssens E.M."/>
            <person name="Foster-Nyarko E."/>
            <person name="Jarju S."/>
            <person name="Secka A."/>
            <person name="Antonio M."/>
            <person name="Oren A."/>
            <person name="Chaudhuri R.R."/>
            <person name="La Ragione R."/>
            <person name="Hildebrand F."/>
            <person name="Pallen M.J."/>
        </authorList>
    </citation>
    <scope>NUCLEOTIDE SEQUENCE</scope>
    <source>
        <strain evidence="4">ChiSxjej2B14-8506</strain>
    </source>
</reference>
<dbReference type="GO" id="GO:0016798">
    <property type="term" value="F:hydrolase activity, acting on glycosyl bonds"/>
    <property type="evidence" value="ECO:0007669"/>
    <property type="project" value="UniProtKB-KW"/>
</dbReference>
<keyword evidence="2" id="KW-0732">Signal</keyword>
<dbReference type="Pfam" id="PF09992">
    <property type="entry name" value="NAGPA"/>
    <property type="match status" value="1"/>
</dbReference>
<dbReference type="EMBL" id="DVNK01000041">
    <property type="protein sequence ID" value="HIU46997.1"/>
    <property type="molecule type" value="Genomic_DNA"/>
</dbReference>
<feature type="compositionally biased region" description="Low complexity" evidence="1">
    <location>
        <begin position="60"/>
        <end position="74"/>
    </location>
</feature>
<name>A0A9D1LS65_9FIRM</name>
<organism evidence="4 5">
    <name type="scientific">Candidatus Fimadaptatus faecigallinarum</name>
    <dbReference type="NCBI Taxonomy" id="2840814"/>
    <lineage>
        <taxon>Bacteria</taxon>
        <taxon>Bacillati</taxon>
        <taxon>Bacillota</taxon>
        <taxon>Clostridia</taxon>
        <taxon>Eubacteriales</taxon>
        <taxon>Candidatus Fimadaptatus</taxon>
    </lineage>
</organism>
<feature type="chain" id="PRO_5038963852" evidence="2">
    <location>
        <begin position="22"/>
        <end position="359"/>
    </location>
</feature>
<feature type="signal peptide" evidence="2">
    <location>
        <begin position="1"/>
        <end position="21"/>
    </location>
</feature>
<dbReference type="Proteomes" id="UP000824123">
    <property type="component" value="Unassembled WGS sequence"/>
</dbReference>
<evidence type="ECO:0000313" key="4">
    <source>
        <dbReference type="EMBL" id="HIU46997.1"/>
    </source>
</evidence>
<evidence type="ECO:0000313" key="5">
    <source>
        <dbReference type="Proteomes" id="UP000824123"/>
    </source>
</evidence>
<sequence>MKFTSLSAKLIIALICLSAFLVPSTDIMPEVERDYEQTAYQRLLEEMATAVPSPSPTPDPLSATPSAAPATAIPSPTPQPEPVYTLPMDTYDGGVAPAEANYSTSEIVLNDGTTVTAQVYSDPTIEVTYYVQRYYESDCNLVFVKIKHPSQLRTAISEEAVGGAYAKTSEMGRIKNAVVAINGEYYTQRESTAFIVKQSDMIKSTPSEQLHQLIIDTSGNFHITTTAEDSRDMVTQLQGQIYQAFSFGPALVIDGQKVEYTDYHFDADSPNPRTAIGQTGELEYLICTANGRTDTDEGLDIAQLADVMAQNGCQNAYNLDGGGSCTLYWHGDVVSHVNTSDKEREISDCIYFASAYTGE</sequence>
<evidence type="ECO:0000256" key="1">
    <source>
        <dbReference type="SAM" id="MobiDB-lite"/>
    </source>
</evidence>
<evidence type="ECO:0000259" key="3">
    <source>
        <dbReference type="Pfam" id="PF09992"/>
    </source>
</evidence>
<keyword evidence="4" id="KW-0378">Hydrolase</keyword>
<gene>
    <name evidence="4" type="ORF">IAC59_07030</name>
</gene>
<dbReference type="PANTHER" id="PTHR40446:SF2">
    <property type="entry name" value="N-ACETYLGLUCOSAMINE-1-PHOSPHODIESTER ALPHA-N-ACETYLGLUCOSAMINIDASE"/>
    <property type="match status" value="1"/>
</dbReference>
<feature type="domain" description="Phosphodiester glycosidase" evidence="3">
    <location>
        <begin position="176"/>
        <end position="352"/>
    </location>
</feature>
<evidence type="ECO:0000256" key="2">
    <source>
        <dbReference type="SAM" id="SignalP"/>
    </source>
</evidence>
<keyword evidence="4" id="KW-0326">Glycosidase</keyword>
<feature type="region of interest" description="Disordered" evidence="1">
    <location>
        <begin position="50"/>
        <end position="84"/>
    </location>
</feature>
<dbReference type="AlphaFoldDB" id="A0A9D1LS65"/>
<dbReference type="InterPro" id="IPR018711">
    <property type="entry name" value="NAGPA"/>
</dbReference>
<accession>A0A9D1LS65</accession>
<dbReference type="PANTHER" id="PTHR40446">
    <property type="entry name" value="N-ACETYLGLUCOSAMINE-1-PHOSPHODIESTER ALPHA-N-ACETYLGLUCOSAMINIDASE"/>
    <property type="match status" value="1"/>
</dbReference>
<reference evidence="4" key="1">
    <citation type="submission" date="2020-10" db="EMBL/GenBank/DDBJ databases">
        <authorList>
            <person name="Gilroy R."/>
        </authorList>
    </citation>
    <scope>NUCLEOTIDE SEQUENCE</scope>
    <source>
        <strain evidence="4">ChiSxjej2B14-8506</strain>
    </source>
</reference>
<proteinExistence type="predicted"/>